<dbReference type="EMBL" id="FZNK01000008">
    <property type="protein sequence ID" value="SNR65876.1"/>
    <property type="molecule type" value="Genomic_DNA"/>
</dbReference>
<accession>A0A238Y3L7</accession>
<dbReference type="RefSeq" id="WP_089308918.1">
    <property type="nucleotide sequence ID" value="NZ_FZNK01000008.1"/>
</dbReference>
<evidence type="ECO:0000313" key="1">
    <source>
        <dbReference type="EMBL" id="SNR65876.1"/>
    </source>
</evidence>
<dbReference type="AlphaFoldDB" id="A0A238Y3L7"/>
<gene>
    <name evidence="1" type="ORF">SAMN06266787_10855</name>
</gene>
<protein>
    <submittedName>
        <fullName evidence="1">Uncharacterized protein</fullName>
    </submittedName>
</protein>
<reference evidence="1 2" key="1">
    <citation type="submission" date="2017-06" db="EMBL/GenBank/DDBJ databases">
        <authorList>
            <person name="Kim H.J."/>
            <person name="Triplett B.A."/>
        </authorList>
    </citation>
    <scope>NUCLEOTIDE SEQUENCE [LARGE SCALE GENOMIC DNA]</scope>
    <source>
        <strain evidence="1 2">DSM 19316</strain>
    </source>
</reference>
<sequence length="121" mass="13712">MTDSKYTKAYVSFPKEMMERAQNAEEYSGAAEYIRTMVSAGESNIAAFDPRTLNDSTSESGNRVQNDLDKLIFDALDDNYAELDEILDNGLQQQISDRLLELAQQDDLPVEKNGFEFKIDE</sequence>
<proteinExistence type="predicted"/>
<name>A0A238Y3L7_HALEZ</name>
<evidence type="ECO:0000313" key="2">
    <source>
        <dbReference type="Proteomes" id="UP000198297"/>
    </source>
</evidence>
<organism evidence="1 2">
    <name type="scientific">Halorubrum ezzemoulense</name>
    <name type="common">Halorubrum chaoviator</name>
    <dbReference type="NCBI Taxonomy" id="337243"/>
    <lineage>
        <taxon>Archaea</taxon>
        <taxon>Methanobacteriati</taxon>
        <taxon>Methanobacteriota</taxon>
        <taxon>Stenosarchaea group</taxon>
        <taxon>Halobacteria</taxon>
        <taxon>Halobacteriales</taxon>
        <taxon>Haloferacaceae</taxon>
        <taxon>Halorubrum</taxon>
    </lineage>
</organism>
<dbReference type="Proteomes" id="UP000198297">
    <property type="component" value="Unassembled WGS sequence"/>
</dbReference>